<feature type="repeat" description="ANK" evidence="3">
    <location>
        <begin position="582"/>
        <end position="620"/>
    </location>
</feature>
<keyword evidence="1" id="KW-0677">Repeat</keyword>
<dbReference type="EMBL" id="JAGMUX010000008">
    <property type="protein sequence ID" value="KAH7250277.1"/>
    <property type="molecule type" value="Genomic_DNA"/>
</dbReference>
<evidence type="ECO:0000313" key="5">
    <source>
        <dbReference type="EMBL" id="KAH7250277.1"/>
    </source>
</evidence>
<dbReference type="PROSITE" id="PS50297">
    <property type="entry name" value="ANK_REP_REGION"/>
    <property type="match status" value="3"/>
</dbReference>
<gene>
    <name evidence="5" type="ORF">BKA55DRAFT_738618</name>
</gene>
<organism evidence="5 6">
    <name type="scientific">Fusarium redolens</name>
    <dbReference type="NCBI Taxonomy" id="48865"/>
    <lineage>
        <taxon>Eukaryota</taxon>
        <taxon>Fungi</taxon>
        <taxon>Dikarya</taxon>
        <taxon>Ascomycota</taxon>
        <taxon>Pezizomycotina</taxon>
        <taxon>Sordariomycetes</taxon>
        <taxon>Hypocreomycetidae</taxon>
        <taxon>Hypocreales</taxon>
        <taxon>Nectriaceae</taxon>
        <taxon>Fusarium</taxon>
        <taxon>Fusarium redolens species complex</taxon>
    </lineage>
</organism>
<dbReference type="PROSITE" id="PS50088">
    <property type="entry name" value="ANK_REPEAT"/>
    <property type="match status" value="4"/>
</dbReference>
<dbReference type="GO" id="GO:0005737">
    <property type="term" value="C:cytoplasm"/>
    <property type="evidence" value="ECO:0007669"/>
    <property type="project" value="TreeGrafter"/>
</dbReference>
<protein>
    <recommendedName>
        <fullName evidence="7">Ankyrin</fullName>
    </recommendedName>
</protein>
<evidence type="ECO:0000256" key="1">
    <source>
        <dbReference type="ARBA" id="ARBA00022737"/>
    </source>
</evidence>
<feature type="repeat" description="ANK" evidence="3">
    <location>
        <begin position="549"/>
        <end position="581"/>
    </location>
</feature>
<dbReference type="InterPro" id="IPR002110">
    <property type="entry name" value="Ankyrin_rpt"/>
</dbReference>
<feature type="region of interest" description="Disordered" evidence="4">
    <location>
        <begin position="192"/>
        <end position="213"/>
    </location>
</feature>
<keyword evidence="2 3" id="KW-0040">ANK repeat</keyword>
<reference evidence="5" key="1">
    <citation type="journal article" date="2021" name="Nat. Commun.">
        <title>Genetic determinants of endophytism in the Arabidopsis root mycobiome.</title>
        <authorList>
            <person name="Mesny F."/>
            <person name="Miyauchi S."/>
            <person name="Thiergart T."/>
            <person name="Pickel B."/>
            <person name="Atanasova L."/>
            <person name="Karlsson M."/>
            <person name="Huettel B."/>
            <person name="Barry K.W."/>
            <person name="Haridas S."/>
            <person name="Chen C."/>
            <person name="Bauer D."/>
            <person name="Andreopoulos W."/>
            <person name="Pangilinan J."/>
            <person name="LaButti K."/>
            <person name="Riley R."/>
            <person name="Lipzen A."/>
            <person name="Clum A."/>
            <person name="Drula E."/>
            <person name="Henrissat B."/>
            <person name="Kohler A."/>
            <person name="Grigoriev I.V."/>
            <person name="Martin F.M."/>
            <person name="Hacquard S."/>
        </authorList>
    </citation>
    <scope>NUCLEOTIDE SEQUENCE</scope>
    <source>
        <strain evidence="5">MPI-CAGE-AT-0023</strain>
    </source>
</reference>
<accession>A0A9P9H4F0</accession>
<dbReference type="Gene3D" id="1.25.40.20">
    <property type="entry name" value="Ankyrin repeat-containing domain"/>
    <property type="match status" value="1"/>
</dbReference>
<evidence type="ECO:0000256" key="2">
    <source>
        <dbReference type="ARBA" id="ARBA00023043"/>
    </source>
</evidence>
<dbReference type="PANTHER" id="PTHR24198">
    <property type="entry name" value="ANKYRIN REPEAT AND PROTEIN KINASE DOMAIN-CONTAINING PROTEIN"/>
    <property type="match status" value="1"/>
</dbReference>
<dbReference type="OrthoDB" id="7464126at2759"/>
<proteinExistence type="predicted"/>
<keyword evidence="6" id="KW-1185">Reference proteome</keyword>
<evidence type="ECO:0000256" key="3">
    <source>
        <dbReference type="PROSITE-ProRule" id="PRU00023"/>
    </source>
</evidence>
<evidence type="ECO:0000256" key="4">
    <source>
        <dbReference type="SAM" id="MobiDB-lite"/>
    </source>
</evidence>
<dbReference type="SUPFAM" id="SSF48403">
    <property type="entry name" value="Ankyrin repeat"/>
    <property type="match status" value="1"/>
</dbReference>
<name>A0A9P9H4F0_FUSRE</name>
<dbReference type="GeneID" id="70231347"/>
<dbReference type="PANTHER" id="PTHR24198:SF165">
    <property type="entry name" value="ANKYRIN REPEAT-CONTAINING PROTEIN-RELATED"/>
    <property type="match status" value="1"/>
</dbReference>
<dbReference type="Pfam" id="PF12796">
    <property type="entry name" value="Ank_2"/>
    <property type="match status" value="2"/>
</dbReference>
<dbReference type="InterPro" id="IPR036770">
    <property type="entry name" value="Ankyrin_rpt-contain_sf"/>
</dbReference>
<feature type="repeat" description="ANK" evidence="3">
    <location>
        <begin position="480"/>
        <end position="512"/>
    </location>
</feature>
<dbReference type="RefSeq" id="XP_046049596.1">
    <property type="nucleotide sequence ID" value="XM_046201393.1"/>
</dbReference>
<feature type="repeat" description="ANK" evidence="3">
    <location>
        <begin position="621"/>
        <end position="653"/>
    </location>
</feature>
<dbReference type="Proteomes" id="UP000720189">
    <property type="component" value="Unassembled WGS sequence"/>
</dbReference>
<evidence type="ECO:0000313" key="6">
    <source>
        <dbReference type="Proteomes" id="UP000720189"/>
    </source>
</evidence>
<dbReference type="SMART" id="SM00248">
    <property type="entry name" value="ANK"/>
    <property type="match status" value="6"/>
</dbReference>
<dbReference type="AlphaFoldDB" id="A0A9P9H4F0"/>
<sequence length="829" mass="93728">MSGLEILGAIASSIALAQAVKGTLKAVDFLRQNSEMKKECNKLSKEILMIDCFIMQARDQTDPMIPAQRLLGSAEHPLVSLTIQELEGILDELNEVVEKYSRSRKAHDPKRYTDKVKWLSDASKIEELRERAQATKSNLHMAITFRVSSMVDRGNVRQEVLFHRVTQQLAYYTQETHNISQILPKLLQGPHLMPESSTTSLQPGAQGKTIYSKPDLPVTEENRVTEDSDVSLTSTADHGVTDIKEEGFVSVTTIQPLRTRSCNSRCMCRCHRGRRDHTGTWAVSLFSSWLVRYDNTDNNCQRRCGCKSSIEYEFRLPNWLWAGFLSSQASRRPNITLSLRLSRDFEFYNDLWLTMANPFLLETRIREGFVYFPDDTVGGTWPLLIIALHHKSSDCVEILLKLWENILPSQGLSRNIGYRLKLYETIESWSAVNTAVNKALSFVQDWEDVSMTKVHIAAAEGGVLDALREQPWAIDEPNEYGETPIHCAVMYNNFEGLEQLIAAKANVNWQSPLGFTPLMTAANNGNDTMVQKLLGYSECRRLIGQKDVQGQTALHLAVESRSPACVRLLLEAGAPASKLDHYGQAPMHRLAWGNQDYQQETGKIIELLQDRGADIESKDHKGATPVLWACKKGNVPVLRALVGAGASLTAIDSNRHCILHLAAISENFGVVHYLAEQDLGDIDPQLRELSQSSTPLGSLRWIFDRYCFPTSTIPTQNQQKDFIKLYFDLLIRDLERHLSTLGDVQEAIEDRDSGATAELLDILIKRNEAGFRQDLVDWYRGLQFYVSDGQWDYLMEAICEEYDEADEKAERAAIARGKTLRDLEMKEFF</sequence>
<evidence type="ECO:0008006" key="7">
    <source>
        <dbReference type="Google" id="ProtNLM"/>
    </source>
</evidence>
<comment type="caution">
    <text evidence="5">The sequence shown here is derived from an EMBL/GenBank/DDBJ whole genome shotgun (WGS) entry which is preliminary data.</text>
</comment>